<dbReference type="AlphaFoldDB" id="A0A518ENU9"/>
<evidence type="ECO:0000313" key="2">
    <source>
        <dbReference type="EMBL" id="QDV05761.1"/>
    </source>
</evidence>
<feature type="chain" id="PRO_5021915640" description="DUF1579 domain-containing protein" evidence="1">
    <location>
        <begin position="23"/>
        <end position="360"/>
    </location>
</feature>
<name>A0A518ENU9_9BACT</name>
<organism evidence="2 3">
    <name type="scientific">Saltatorellus ferox</name>
    <dbReference type="NCBI Taxonomy" id="2528018"/>
    <lineage>
        <taxon>Bacteria</taxon>
        <taxon>Pseudomonadati</taxon>
        <taxon>Planctomycetota</taxon>
        <taxon>Planctomycetia</taxon>
        <taxon>Planctomycetia incertae sedis</taxon>
        <taxon>Saltatorellus</taxon>
    </lineage>
</organism>
<evidence type="ECO:0008006" key="4">
    <source>
        <dbReference type="Google" id="ProtNLM"/>
    </source>
</evidence>
<evidence type="ECO:0000313" key="3">
    <source>
        <dbReference type="Proteomes" id="UP000320390"/>
    </source>
</evidence>
<reference evidence="2 3" key="1">
    <citation type="submission" date="2019-02" db="EMBL/GenBank/DDBJ databases">
        <title>Deep-cultivation of Planctomycetes and their phenomic and genomic characterization uncovers novel biology.</title>
        <authorList>
            <person name="Wiegand S."/>
            <person name="Jogler M."/>
            <person name="Boedeker C."/>
            <person name="Pinto D."/>
            <person name="Vollmers J."/>
            <person name="Rivas-Marin E."/>
            <person name="Kohn T."/>
            <person name="Peeters S.H."/>
            <person name="Heuer A."/>
            <person name="Rast P."/>
            <person name="Oberbeckmann S."/>
            <person name="Bunk B."/>
            <person name="Jeske O."/>
            <person name="Meyerdierks A."/>
            <person name="Storesund J.E."/>
            <person name="Kallscheuer N."/>
            <person name="Luecker S."/>
            <person name="Lage O.M."/>
            <person name="Pohl T."/>
            <person name="Merkel B.J."/>
            <person name="Hornburger P."/>
            <person name="Mueller R.-W."/>
            <person name="Bruemmer F."/>
            <person name="Labrenz M."/>
            <person name="Spormann A.M."/>
            <person name="Op den Camp H."/>
            <person name="Overmann J."/>
            <person name="Amann R."/>
            <person name="Jetten M.S.M."/>
            <person name="Mascher T."/>
            <person name="Medema M.H."/>
            <person name="Devos D.P."/>
            <person name="Kaster A.-K."/>
            <person name="Ovreas L."/>
            <person name="Rohde M."/>
            <person name="Galperin M.Y."/>
            <person name="Jogler C."/>
        </authorList>
    </citation>
    <scope>NUCLEOTIDE SEQUENCE [LARGE SCALE GENOMIC DNA]</scope>
    <source>
        <strain evidence="2 3">Poly30</strain>
    </source>
</reference>
<gene>
    <name evidence="2" type="ORF">Poly30_12630</name>
</gene>
<keyword evidence="1" id="KW-0732">Signal</keyword>
<proteinExistence type="predicted"/>
<dbReference type="Proteomes" id="UP000320390">
    <property type="component" value="Chromosome"/>
</dbReference>
<accession>A0A518ENU9</accession>
<dbReference type="EMBL" id="CP036434">
    <property type="protein sequence ID" value="QDV05761.1"/>
    <property type="molecule type" value="Genomic_DNA"/>
</dbReference>
<keyword evidence="3" id="KW-1185">Reference proteome</keyword>
<evidence type="ECO:0000256" key="1">
    <source>
        <dbReference type="SAM" id="SignalP"/>
    </source>
</evidence>
<sequence precursor="true">MFRHLALVGLPLALSSIGLATASGSPSTPQAEEPRPHAADFERFEQWLGHWEGTCVGHNRDGTTNTYPVRSQVRRTHGGTAIGYQAQFQGEDGGYSNLTHAFIGVDDETEELTFIRVGGQARRVNRHTGLWLDDHTWMMSSTGRSEEGIASWRIIRTFEDGRTRLTAEVAEGSEPFWTRWTFEESRIDGFEFAEPGASNEEKDQVPEEITRLAPFMGAFTFEGASPSQDFPGKVYPFTGRIQEQMLPGTQVTHGTWEVDAHANSEATAGDWFRFWDTSRNCYHSVGVSNEGRIVTKFGSINEDGALVTFQTRYRSDAQGVRRSIHTPAEDGTLHILREGLEANGHEGVVWFCTSTPMSRQ</sequence>
<feature type="signal peptide" evidence="1">
    <location>
        <begin position="1"/>
        <end position="22"/>
    </location>
</feature>
<protein>
    <recommendedName>
        <fullName evidence="4">DUF1579 domain-containing protein</fullName>
    </recommendedName>
</protein>